<dbReference type="GO" id="GO:0009360">
    <property type="term" value="C:DNA polymerase III complex"/>
    <property type="evidence" value="ECO:0007669"/>
    <property type="project" value="InterPro"/>
</dbReference>
<keyword evidence="10" id="KW-1185">Reference proteome</keyword>
<dbReference type="GO" id="GO:0003677">
    <property type="term" value="F:DNA binding"/>
    <property type="evidence" value="ECO:0007669"/>
    <property type="project" value="InterPro"/>
</dbReference>
<reference evidence="9 10" key="1">
    <citation type="journal article" date="2011" name="J. Microbiol.">
        <title>Bacillus kyonggiensis sp. nov., isolated from soil of a lettuce field.</title>
        <authorList>
            <person name="Dong K."/>
            <person name="Lee S."/>
        </authorList>
    </citation>
    <scope>NUCLEOTIDE SEQUENCE [LARGE SCALE GENOMIC DNA]</scope>
    <source>
        <strain evidence="9 10">NB22</strain>
    </source>
</reference>
<keyword evidence="3 9" id="KW-0808">Transferase</keyword>
<dbReference type="PANTHER" id="PTHR11669:SF8">
    <property type="entry name" value="DNA POLYMERASE III SUBUNIT DELTA"/>
    <property type="match status" value="1"/>
</dbReference>
<feature type="domain" description="DNA polymerase III delta subunit C-terminal" evidence="8">
    <location>
        <begin position="245"/>
        <end position="331"/>
    </location>
</feature>
<dbReference type="NCBIfam" id="NF005972">
    <property type="entry name" value="PRK08058.1"/>
    <property type="match status" value="1"/>
</dbReference>
<dbReference type="InterPro" id="IPR050238">
    <property type="entry name" value="DNA_Rep/Repair_Clamp_Loader"/>
</dbReference>
<evidence type="ECO:0000256" key="3">
    <source>
        <dbReference type="ARBA" id="ARBA00022679"/>
    </source>
</evidence>
<organism evidence="9 10">
    <name type="scientific">Robertmurraya kyonggiensis</name>
    <dbReference type="NCBI Taxonomy" id="1037680"/>
    <lineage>
        <taxon>Bacteria</taxon>
        <taxon>Bacillati</taxon>
        <taxon>Bacillota</taxon>
        <taxon>Bacilli</taxon>
        <taxon>Bacillales</taxon>
        <taxon>Bacillaceae</taxon>
        <taxon>Robertmurraya</taxon>
    </lineage>
</organism>
<dbReference type="GO" id="GO:0008408">
    <property type="term" value="F:3'-5' exonuclease activity"/>
    <property type="evidence" value="ECO:0007669"/>
    <property type="project" value="InterPro"/>
</dbReference>
<accession>A0A4U1D014</accession>
<gene>
    <name evidence="9" type="primary">holB</name>
    <name evidence="9" type="ORF">FA727_22590</name>
</gene>
<dbReference type="AlphaFoldDB" id="A0A4U1D014"/>
<evidence type="ECO:0000256" key="1">
    <source>
        <dbReference type="ARBA" id="ARBA00012417"/>
    </source>
</evidence>
<dbReference type="SUPFAM" id="SSF52540">
    <property type="entry name" value="P-loop containing nucleoside triphosphate hydrolases"/>
    <property type="match status" value="1"/>
</dbReference>
<evidence type="ECO:0000256" key="2">
    <source>
        <dbReference type="ARBA" id="ARBA00014363"/>
    </source>
</evidence>
<evidence type="ECO:0000259" key="8">
    <source>
        <dbReference type="Pfam" id="PF09115"/>
    </source>
</evidence>
<dbReference type="InterPro" id="IPR027417">
    <property type="entry name" value="P-loop_NTPase"/>
</dbReference>
<comment type="caution">
    <text evidence="9">The sequence shown here is derived from an EMBL/GenBank/DDBJ whole genome shotgun (WGS) entry which is preliminary data.</text>
</comment>
<dbReference type="Proteomes" id="UP000307756">
    <property type="component" value="Unassembled WGS sequence"/>
</dbReference>
<evidence type="ECO:0000313" key="9">
    <source>
        <dbReference type="EMBL" id="TKC13881.1"/>
    </source>
</evidence>
<dbReference type="FunFam" id="3.40.50.300:FF:001255">
    <property type="entry name" value="DNA polymerase III subunit delta"/>
    <property type="match status" value="1"/>
</dbReference>
<dbReference type="NCBIfam" id="TIGR00678">
    <property type="entry name" value="holB"/>
    <property type="match status" value="1"/>
</dbReference>
<dbReference type="EMBL" id="SWBM01000011">
    <property type="protein sequence ID" value="TKC13881.1"/>
    <property type="molecule type" value="Genomic_DNA"/>
</dbReference>
<dbReference type="EC" id="2.7.7.7" evidence="1"/>
<dbReference type="OrthoDB" id="9810148at2"/>
<comment type="catalytic activity">
    <reaction evidence="7">
        <text>DNA(n) + a 2'-deoxyribonucleoside 5'-triphosphate = DNA(n+1) + diphosphate</text>
        <dbReference type="Rhea" id="RHEA:22508"/>
        <dbReference type="Rhea" id="RHEA-COMP:17339"/>
        <dbReference type="Rhea" id="RHEA-COMP:17340"/>
        <dbReference type="ChEBI" id="CHEBI:33019"/>
        <dbReference type="ChEBI" id="CHEBI:61560"/>
        <dbReference type="ChEBI" id="CHEBI:173112"/>
        <dbReference type="EC" id="2.7.7.7"/>
    </reaction>
</comment>
<dbReference type="InterPro" id="IPR015199">
    <property type="entry name" value="DNA_pol_III_delta_C"/>
</dbReference>
<keyword evidence="6" id="KW-0239">DNA-directed DNA polymerase</keyword>
<keyword evidence="4 9" id="KW-0548">Nucleotidyltransferase</keyword>
<protein>
    <recommendedName>
        <fullName evidence="2">DNA polymerase III subunit delta'</fullName>
        <ecNumber evidence="1">2.7.7.7</ecNumber>
    </recommendedName>
</protein>
<dbReference type="PANTHER" id="PTHR11669">
    <property type="entry name" value="REPLICATION FACTOR C / DNA POLYMERASE III GAMMA-TAU SUBUNIT"/>
    <property type="match status" value="1"/>
</dbReference>
<dbReference type="Gene3D" id="1.20.272.10">
    <property type="match status" value="1"/>
</dbReference>
<dbReference type="Pfam" id="PF09115">
    <property type="entry name" value="DNApol3-delta_C"/>
    <property type="match status" value="1"/>
</dbReference>
<dbReference type="GO" id="GO:0003887">
    <property type="term" value="F:DNA-directed DNA polymerase activity"/>
    <property type="evidence" value="ECO:0007669"/>
    <property type="project" value="UniProtKB-KW"/>
</dbReference>
<sequence length="337" mass="38260">MIDVSMWETLEEMQPNVLKMLKNSIQKGRLAHAYLFEGMRGTGKKEISLLLSKSLFCTNPIEGYIPCETCHNCKRINSGNHPDIHVVEPDGASIKKHQIQSLQEEFSKTGVESKRKVYTIVHADRMTVNAANSLLKFLEEPTAETTAILLTEQAQQILPTILSRCQIVTFKHLSPDHLIQKLIEKGVSEKKAPIIAQLTNNLDEGLLLSNDEWFAQAQSIVVKLYEVLRKNPLEALVALQENWFLHFKEKEQIDQGLDLVLLILKDLLYIQLGKQNQAVYLDESSRLEQFALQTSGQRLAHQMTAVLDAKRKLHANMNPQLLMEQLVLELQEGSTFV</sequence>
<evidence type="ECO:0000256" key="5">
    <source>
        <dbReference type="ARBA" id="ARBA00022705"/>
    </source>
</evidence>
<evidence type="ECO:0000256" key="6">
    <source>
        <dbReference type="ARBA" id="ARBA00022932"/>
    </source>
</evidence>
<name>A0A4U1D014_9BACI</name>
<proteinExistence type="predicted"/>
<dbReference type="InterPro" id="IPR004622">
    <property type="entry name" value="DNA_pol_HolB"/>
</dbReference>
<evidence type="ECO:0000256" key="4">
    <source>
        <dbReference type="ARBA" id="ARBA00022695"/>
    </source>
</evidence>
<evidence type="ECO:0000313" key="10">
    <source>
        <dbReference type="Proteomes" id="UP000307756"/>
    </source>
</evidence>
<keyword evidence="5" id="KW-0235">DNA replication</keyword>
<evidence type="ECO:0000256" key="7">
    <source>
        <dbReference type="ARBA" id="ARBA00049244"/>
    </source>
</evidence>
<dbReference type="Gene3D" id="3.40.50.300">
    <property type="entry name" value="P-loop containing nucleotide triphosphate hydrolases"/>
    <property type="match status" value="1"/>
</dbReference>
<dbReference type="Pfam" id="PF13177">
    <property type="entry name" value="DNA_pol3_delta2"/>
    <property type="match status" value="1"/>
</dbReference>
<dbReference type="GO" id="GO:0006261">
    <property type="term" value="P:DNA-templated DNA replication"/>
    <property type="evidence" value="ECO:0007669"/>
    <property type="project" value="TreeGrafter"/>
</dbReference>